<evidence type="ECO:0000256" key="3">
    <source>
        <dbReference type="ARBA" id="ARBA00022729"/>
    </source>
</evidence>
<keyword evidence="3 4" id="KW-0732">Signal</keyword>
<keyword evidence="2" id="KW-0813">Transport</keyword>
<dbReference type="Gene3D" id="3.40.190.10">
    <property type="entry name" value="Periplasmic binding protein-like II"/>
    <property type="match status" value="1"/>
</dbReference>
<feature type="signal peptide" evidence="4">
    <location>
        <begin position="1"/>
        <end position="22"/>
    </location>
</feature>
<comment type="similarity">
    <text evidence="1">Belongs to the bacterial solute-binding protein 5 family.</text>
</comment>
<dbReference type="PANTHER" id="PTHR30290:SF9">
    <property type="entry name" value="OLIGOPEPTIDE-BINDING PROTEIN APPA"/>
    <property type="match status" value="1"/>
</dbReference>
<feature type="chain" id="PRO_5038356531" evidence="4">
    <location>
        <begin position="23"/>
        <end position="597"/>
    </location>
</feature>
<evidence type="ECO:0000313" key="6">
    <source>
        <dbReference type="EMBL" id="RUL54257.1"/>
    </source>
</evidence>
<protein>
    <submittedName>
        <fullName evidence="6">Oligopeptide ABC transporter substrate-binding protein</fullName>
    </submittedName>
</protein>
<reference evidence="6 7" key="1">
    <citation type="submission" date="2018-12" db="EMBL/GenBank/DDBJ databases">
        <title>Lysinibacillus antri sp. nov., isolated from a cave soil.</title>
        <authorList>
            <person name="Narsing Rao M.P."/>
            <person name="Zhang H."/>
            <person name="Dong Z.-Y."/>
            <person name="Niu X.-K."/>
            <person name="Zhang K."/>
            <person name="Fang B.-Z."/>
            <person name="Kang Y.-Q."/>
            <person name="Xiao M."/>
            <person name="Li W.-J."/>
        </authorList>
    </citation>
    <scope>NUCLEOTIDE SEQUENCE [LARGE SCALE GENOMIC DNA]</scope>
    <source>
        <strain evidence="6 7">SYSU K30002</strain>
    </source>
</reference>
<dbReference type="Proteomes" id="UP000287910">
    <property type="component" value="Unassembled WGS sequence"/>
</dbReference>
<evidence type="ECO:0000259" key="5">
    <source>
        <dbReference type="Pfam" id="PF00496"/>
    </source>
</evidence>
<dbReference type="Pfam" id="PF00496">
    <property type="entry name" value="SBP_bac_5"/>
    <property type="match status" value="1"/>
</dbReference>
<dbReference type="GO" id="GO:0042597">
    <property type="term" value="C:periplasmic space"/>
    <property type="evidence" value="ECO:0007669"/>
    <property type="project" value="UniProtKB-ARBA"/>
</dbReference>
<accession>A0A3S0WH93</accession>
<dbReference type="GO" id="GO:0015833">
    <property type="term" value="P:peptide transport"/>
    <property type="evidence" value="ECO:0007669"/>
    <property type="project" value="TreeGrafter"/>
</dbReference>
<dbReference type="EMBL" id="RYYR01000007">
    <property type="protein sequence ID" value="RUL54257.1"/>
    <property type="molecule type" value="Genomic_DNA"/>
</dbReference>
<dbReference type="InterPro" id="IPR039424">
    <property type="entry name" value="SBP_5"/>
</dbReference>
<feature type="domain" description="Solute-binding protein family 5" evidence="5">
    <location>
        <begin position="113"/>
        <end position="508"/>
    </location>
</feature>
<evidence type="ECO:0000256" key="1">
    <source>
        <dbReference type="ARBA" id="ARBA00005695"/>
    </source>
</evidence>
<dbReference type="InterPro" id="IPR000914">
    <property type="entry name" value="SBP_5_dom"/>
</dbReference>
<dbReference type="Gene3D" id="3.10.105.10">
    <property type="entry name" value="Dipeptide-binding Protein, Domain 3"/>
    <property type="match status" value="1"/>
</dbReference>
<dbReference type="InterPro" id="IPR030678">
    <property type="entry name" value="Peptide/Ni-bd"/>
</dbReference>
<proteinExistence type="inferred from homology"/>
<evidence type="ECO:0000256" key="4">
    <source>
        <dbReference type="SAM" id="SignalP"/>
    </source>
</evidence>
<evidence type="ECO:0000313" key="7">
    <source>
        <dbReference type="Proteomes" id="UP000287910"/>
    </source>
</evidence>
<dbReference type="GO" id="GO:0043190">
    <property type="term" value="C:ATP-binding cassette (ABC) transporter complex"/>
    <property type="evidence" value="ECO:0007669"/>
    <property type="project" value="InterPro"/>
</dbReference>
<organism evidence="6 7">
    <name type="scientific">Lysinibacillus antri</name>
    <dbReference type="NCBI Taxonomy" id="2498145"/>
    <lineage>
        <taxon>Bacteria</taxon>
        <taxon>Bacillati</taxon>
        <taxon>Bacillota</taxon>
        <taxon>Bacilli</taxon>
        <taxon>Bacillales</taxon>
        <taxon>Bacillaceae</taxon>
        <taxon>Lysinibacillus</taxon>
    </lineage>
</organism>
<dbReference type="GO" id="GO:1904680">
    <property type="term" value="F:peptide transmembrane transporter activity"/>
    <property type="evidence" value="ECO:0007669"/>
    <property type="project" value="TreeGrafter"/>
</dbReference>
<dbReference type="SUPFAM" id="SSF53850">
    <property type="entry name" value="Periplasmic binding protein-like II"/>
    <property type="match status" value="1"/>
</dbReference>
<comment type="caution">
    <text evidence="6">The sequence shown here is derived from an EMBL/GenBank/DDBJ whole genome shotgun (WGS) entry which is preliminary data.</text>
</comment>
<gene>
    <name evidence="6" type="ORF">EK386_07045</name>
</gene>
<keyword evidence="7" id="KW-1185">Reference proteome</keyword>
<name>A0A3S0WH93_9BACI</name>
<dbReference type="CDD" id="cd08510">
    <property type="entry name" value="PBP2_Lactococcal_OppA_like"/>
    <property type="match status" value="1"/>
</dbReference>
<dbReference type="PROSITE" id="PS51257">
    <property type="entry name" value="PROKAR_LIPOPROTEIN"/>
    <property type="match status" value="1"/>
</dbReference>
<dbReference type="AlphaFoldDB" id="A0A3S0WH93"/>
<dbReference type="RefSeq" id="WP_126658337.1">
    <property type="nucleotide sequence ID" value="NZ_RYYR01000007.1"/>
</dbReference>
<evidence type="ECO:0000256" key="2">
    <source>
        <dbReference type="ARBA" id="ARBA00022448"/>
    </source>
</evidence>
<dbReference type="PIRSF" id="PIRSF002741">
    <property type="entry name" value="MppA"/>
    <property type="match status" value="1"/>
</dbReference>
<dbReference type="PANTHER" id="PTHR30290">
    <property type="entry name" value="PERIPLASMIC BINDING COMPONENT OF ABC TRANSPORTER"/>
    <property type="match status" value="1"/>
</dbReference>
<sequence length="597" mass="66585">MKSKWIQLVLLFSILVLGACSGNGTNAVATEKVVTTAKASDSTFGLSVSNEGKPIKGGVLQVAMVKDEPFQGIFSSELYEDAFDGDLMAWASNALFEVDGNFMITDKGIASMKVDQTENKVTIQIREGVKWSDGEPLKVEDIMLPYHMIGHPDYPGVRYDTEFQNIIGAEEYNAGKADRISGVVKIDDRTVEIYFKQLSPAIFYGGDGLWTNAAPSHQIADIPVEKLVESDAIRKNPVTLGAFKVDKIVPGESVQFVKNEHYWKGKPKLDGVLVKVVPSSSISVAIASGKFDLVRSFNATKLPEIENLKNITILGRPELFYAYLGFKVGKYDYEKKRVMTDLEGSKMGDANLRKAMAYALDIEQVSEVFYNNLRERANSLIPPVFESFYDRSLKGYVYDPKKAISILDEAGYIDVDGDGLREDSAGKKLEIKFAAMSGDSTHAEIIAYYLQNWKDIGLNVTLTTGRLIEFNSFYDKVQADDPEIDVFMGAWGTGTNPSPAGLYGAADQFNFSRYTSDELEEIIKNIDSPKSFDTQYRASQFRAFQEYLEEVATVIPMQFRYEIFPVNKRVKNYSVDFTNPTELHEIELTAKKPIASK</sequence>